<dbReference type="InterPro" id="IPR036365">
    <property type="entry name" value="PGBD-like_sf"/>
</dbReference>
<keyword evidence="2" id="KW-1185">Reference proteome</keyword>
<name>A0ABV9VPC4_9ACTN</name>
<dbReference type="Proteomes" id="UP001595912">
    <property type="component" value="Unassembled WGS sequence"/>
</dbReference>
<dbReference type="InterPro" id="IPR011055">
    <property type="entry name" value="Dup_hybrid_motif"/>
</dbReference>
<comment type="caution">
    <text evidence="1">The sequence shown here is derived from an EMBL/GenBank/DDBJ whole genome shotgun (WGS) entry which is preliminary data.</text>
</comment>
<evidence type="ECO:0000313" key="1">
    <source>
        <dbReference type="EMBL" id="MFC4997123.1"/>
    </source>
</evidence>
<organism evidence="1 2">
    <name type="scientific">Dactylosporangium cerinum</name>
    <dbReference type="NCBI Taxonomy" id="1434730"/>
    <lineage>
        <taxon>Bacteria</taxon>
        <taxon>Bacillati</taxon>
        <taxon>Actinomycetota</taxon>
        <taxon>Actinomycetes</taxon>
        <taxon>Micromonosporales</taxon>
        <taxon>Micromonosporaceae</taxon>
        <taxon>Dactylosporangium</taxon>
    </lineage>
</organism>
<dbReference type="SUPFAM" id="SSF51261">
    <property type="entry name" value="Duplicated hybrid motif"/>
    <property type="match status" value="1"/>
</dbReference>
<reference evidence="2" key="1">
    <citation type="journal article" date="2019" name="Int. J. Syst. Evol. Microbiol.">
        <title>The Global Catalogue of Microorganisms (GCM) 10K type strain sequencing project: providing services to taxonomists for standard genome sequencing and annotation.</title>
        <authorList>
            <consortium name="The Broad Institute Genomics Platform"/>
            <consortium name="The Broad Institute Genome Sequencing Center for Infectious Disease"/>
            <person name="Wu L."/>
            <person name="Ma J."/>
        </authorList>
    </citation>
    <scope>NUCLEOTIDE SEQUENCE [LARGE SCALE GENOMIC DNA]</scope>
    <source>
        <strain evidence="2">CGMCC 4.7152</strain>
    </source>
</reference>
<protein>
    <submittedName>
        <fullName evidence="1">Uncharacterized protein</fullName>
    </submittedName>
</protein>
<proteinExistence type="predicted"/>
<accession>A0ABV9VPC4</accession>
<dbReference type="Gene3D" id="1.10.101.10">
    <property type="entry name" value="PGBD-like superfamily/PGBD"/>
    <property type="match status" value="1"/>
</dbReference>
<dbReference type="SUPFAM" id="SSF47090">
    <property type="entry name" value="PGBD-like"/>
    <property type="match status" value="1"/>
</dbReference>
<sequence>MHLSAFLLGNGASVGRGGIVGRSGGAVGAPGSGSSTGPHCHWHMIDPSGVRINPLEYIAQHQPPAPGGLPKTSTESDGIPGTVFYQRMQNWLRLTNGYTGPIDGVPGTNTYAALQRAMRGYGYTGPIDGAPGINTWRAVQRLASGYGYTGPIDGVMGPNSWRGFARFINLDAWD</sequence>
<evidence type="ECO:0000313" key="2">
    <source>
        <dbReference type="Proteomes" id="UP001595912"/>
    </source>
</evidence>
<dbReference type="Gene3D" id="2.70.70.10">
    <property type="entry name" value="Glucose Permease (Domain IIA)"/>
    <property type="match status" value="1"/>
</dbReference>
<dbReference type="RefSeq" id="WP_380113355.1">
    <property type="nucleotide sequence ID" value="NZ_JBHSIU010000007.1"/>
</dbReference>
<dbReference type="EMBL" id="JBHSIU010000007">
    <property type="protein sequence ID" value="MFC4997123.1"/>
    <property type="molecule type" value="Genomic_DNA"/>
</dbReference>
<gene>
    <name evidence="1" type="ORF">ACFPIJ_04710</name>
</gene>
<dbReference type="InterPro" id="IPR036366">
    <property type="entry name" value="PGBDSf"/>
</dbReference>